<evidence type="ECO:0000259" key="4">
    <source>
        <dbReference type="PROSITE" id="PS50835"/>
    </source>
</evidence>
<dbReference type="SMART" id="SM00406">
    <property type="entry name" value="IGv"/>
    <property type="match status" value="3"/>
</dbReference>
<dbReference type="InterPro" id="IPR013783">
    <property type="entry name" value="Ig-like_fold"/>
</dbReference>
<feature type="domain" description="Ig-like" evidence="4">
    <location>
        <begin position="698"/>
        <end position="790"/>
    </location>
</feature>
<keyword evidence="2" id="KW-0325">Glycoprotein</keyword>
<feature type="domain" description="Ig-like" evidence="4">
    <location>
        <begin position="400"/>
        <end position="475"/>
    </location>
</feature>
<dbReference type="InterPro" id="IPR003597">
    <property type="entry name" value="Ig_C1-set"/>
</dbReference>
<name>A0A8X7XAM6_POLSE</name>
<feature type="non-terminal residue" evidence="5">
    <location>
        <position position="917"/>
    </location>
</feature>
<feature type="domain" description="Ig-like" evidence="4">
    <location>
        <begin position="495"/>
        <end position="597"/>
    </location>
</feature>
<dbReference type="Pfam" id="PF07686">
    <property type="entry name" value="V-set"/>
    <property type="match status" value="3"/>
</dbReference>
<reference evidence="5 6" key="1">
    <citation type="journal article" date="2021" name="Cell">
        <title>Tracing the genetic footprints of vertebrate landing in non-teleost ray-finned fishes.</title>
        <authorList>
            <person name="Bi X."/>
            <person name="Wang K."/>
            <person name="Yang L."/>
            <person name="Pan H."/>
            <person name="Jiang H."/>
            <person name="Wei Q."/>
            <person name="Fang M."/>
            <person name="Yu H."/>
            <person name="Zhu C."/>
            <person name="Cai Y."/>
            <person name="He Y."/>
            <person name="Gan X."/>
            <person name="Zeng H."/>
            <person name="Yu D."/>
            <person name="Zhu Y."/>
            <person name="Jiang H."/>
            <person name="Qiu Q."/>
            <person name="Yang H."/>
            <person name="Zhang Y.E."/>
            <person name="Wang W."/>
            <person name="Zhu M."/>
            <person name="He S."/>
            <person name="Zhang G."/>
        </authorList>
    </citation>
    <scope>NUCLEOTIDE SEQUENCE [LARGE SCALE GENOMIC DNA]</scope>
    <source>
        <strain evidence="5">Bchr_013</strain>
    </source>
</reference>
<dbReference type="InterPro" id="IPR051755">
    <property type="entry name" value="Ig-like_CS_Receptor"/>
</dbReference>
<feature type="domain" description="Ig-like" evidence="4">
    <location>
        <begin position="1"/>
        <end position="80"/>
    </location>
</feature>
<accession>A0A8X7XAM6</accession>
<dbReference type="InterPro" id="IPR013098">
    <property type="entry name" value="Ig_I-set"/>
</dbReference>
<feature type="domain" description="Ig-like" evidence="4">
    <location>
        <begin position="290"/>
        <end position="381"/>
    </location>
</feature>
<dbReference type="InterPro" id="IPR007110">
    <property type="entry name" value="Ig-like_dom"/>
</dbReference>
<dbReference type="Pfam" id="PF07654">
    <property type="entry name" value="C1-set"/>
    <property type="match status" value="4"/>
</dbReference>
<comment type="caution">
    <text evidence="5">The sequence shown here is derived from an EMBL/GenBank/DDBJ whole genome shotgun (WGS) entry which is preliminary data.</text>
</comment>
<feature type="non-terminal residue" evidence="5">
    <location>
        <position position="1"/>
    </location>
</feature>
<evidence type="ECO:0000313" key="6">
    <source>
        <dbReference type="Proteomes" id="UP000886611"/>
    </source>
</evidence>
<gene>
    <name evidence="5" type="primary">Sirpa_1</name>
    <name evidence="5" type="ORF">GTO96_0003674</name>
</gene>
<dbReference type="SUPFAM" id="SSF48726">
    <property type="entry name" value="Immunoglobulin"/>
    <property type="match status" value="9"/>
</dbReference>
<feature type="domain" description="Ig-like" evidence="4">
    <location>
        <begin position="191"/>
        <end position="285"/>
    </location>
</feature>
<dbReference type="InterPro" id="IPR036179">
    <property type="entry name" value="Ig-like_dom_sf"/>
</dbReference>
<feature type="domain" description="Ig-like" evidence="4">
    <location>
        <begin position="804"/>
        <end position="892"/>
    </location>
</feature>
<dbReference type="PROSITE" id="PS50835">
    <property type="entry name" value="IG_LIKE"/>
    <property type="match status" value="9"/>
</dbReference>
<organism evidence="5 6">
    <name type="scientific">Polypterus senegalus</name>
    <name type="common">Senegal bichir</name>
    <dbReference type="NCBI Taxonomy" id="55291"/>
    <lineage>
        <taxon>Eukaryota</taxon>
        <taxon>Metazoa</taxon>
        <taxon>Chordata</taxon>
        <taxon>Craniata</taxon>
        <taxon>Vertebrata</taxon>
        <taxon>Euteleostomi</taxon>
        <taxon>Actinopterygii</taxon>
        <taxon>Polypteriformes</taxon>
        <taxon>Polypteridae</taxon>
        <taxon>Polypterus</taxon>
    </lineage>
</organism>
<evidence type="ECO:0000256" key="1">
    <source>
        <dbReference type="ARBA" id="ARBA00023157"/>
    </source>
</evidence>
<keyword evidence="6" id="KW-1185">Reference proteome</keyword>
<feature type="domain" description="Ig-like" evidence="4">
    <location>
        <begin position="604"/>
        <end position="691"/>
    </location>
</feature>
<sequence>MEAEESSNVTLVCVMSSETPLGPARWYKCAGSERTHFYSGAPKGGDKIDPRVTWTVNNTLLNYSITIRDLRINDTGEYYCEKYTKGENENKPYASGPGVKLTVKGFPVIHGPTSRVQVGATVNLSCEAAGSSATEIEWKKNDSKLTSNTESSLVSLVVNKSDIKSVIECQVSGFPKLSTTYSMNSIIMVFPEMTISGEPSLVLGQSATFNCSVSGFYPSAFNVSWVINNNSMMHEGANVKENDDGTFTESKTITLTATEEYHHRQLICQASHEGFEKVQKSVILSVRVHPNVTIHENPKLILGQVANFTCWIREFYPRNISLLWSNGSTSMESSDEVMENEDGTFTARSCITFNVREEHRGNQLKCQATFQGSESVESTVTLGVRGYNVSQPQGRVEALERSNVTLVCVLSSETPLGPVRWYKGAGSERTHFYSALPKGGDKNDPRVNWTMENPTVNYSITIRDLRVSDTEEYYCEKYTKADENKPNAPPYATGPGVTLTVRVLPGVPVIENPKLVLGDLVNMTCKLSLVYPKDIKVTWTWDKTFESSQSPHAEEHEDGTFTVTSVLSFTVKEDMRGTRLTCQAGYEGLTPVSGAVTLGVRGPPSIKGPQNRVDTGQTVSFTCESLGDQDTSITWLKGETTVSGGQKMSWSNGTRSELKMTLYKNDVKSRIYCQILGYRGGSVPSDALNFSTFILVKPEVTIQKTSAEDSHNSSSFYCKISGFYPDDIKVIWLLEGQTLNATLFNRSENLDGTFTAFTLIDVNVTNEVKQLNCVVTHMGNHNVSHSVEFAKRSSGDVSDGSSGSDVNQPQSSVAAVEGGDVTLTCILSSELPLGPIKWYKEVGSERTHFYSAVPHRDEKNDPRVAWTMDKVTVDFSITIRNIRFSDMGEYYCVKYREGEEDQPYASGPGVTLTVRGA</sequence>
<feature type="region of interest" description="Disordered" evidence="3">
    <location>
        <begin position="792"/>
        <end position="813"/>
    </location>
</feature>
<dbReference type="AlphaFoldDB" id="A0A8X7XAM6"/>
<evidence type="ECO:0000256" key="2">
    <source>
        <dbReference type="ARBA" id="ARBA00023180"/>
    </source>
</evidence>
<dbReference type="SMART" id="SM00409">
    <property type="entry name" value="IG"/>
    <property type="match status" value="8"/>
</dbReference>
<feature type="domain" description="Ig-like" evidence="4">
    <location>
        <begin position="97"/>
        <end position="182"/>
    </location>
</feature>
<proteinExistence type="predicted"/>
<dbReference type="Proteomes" id="UP000886611">
    <property type="component" value="Unassembled WGS sequence"/>
</dbReference>
<protein>
    <submittedName>
        <fullName evidence="5">SHPS1 phosphatase</fullName>
    </submittedName>
</protein>
<dbReference type="CDD" id="cd00098">
    <property type="entry name" value="IgC1"/>
    <property type="match status" value="4"/>
</dbReference>
<dbReference type="Gene3D" id="2.60.40.10">
    <property type="entry name" value="Immunoglobulins"/>
    <property type="match status" value="9"/>
</dbReference>
<keyword evidence="1" id="KW-1015">Disulfide bond</keyword>
<dbReference type="SMART" id="SM00407">
    <property type="entry name" value="IGc1"/>
    <property type="match status" value="4"/>
</dbReference>
<evidence type="ECO:0000256" key="3">
    <source>
        <dbReference type="SAM" id="MobiDB-lite"/>
    </source>
</evidence>
<dbReference type="InterPro" id="IPR013106">
    <property type="entry name" value="Ig_V-set"/>
</dbReference>
<feature type="compositionally biased region" description="Low complexity" evidence="3">
    <location>
        <begin position="795"/>
        <end position="806"/>
    </location>
</feature>
<dbReference type="InterPro" id="IPR003599">
    <property type="entry name" value="Ig_sub"/>
</dbReference>
<dbReference type="PANTHER" id="PTHR19971">
    <property type="entry name" value="SIGNAL-REGULATORY PROTEIN BETA"/>
    <property type="match status" value="1"/>
</dbReference>
<dbReference type="EMBL" id="JAATIS010003638">
    <property type="protein sequence ID" value="KAG2463914.1"/>
    <property type="molecule type" value="Genomic_DNA"/>
</dbReference>
<dbReference type="Pfam" id="PF07679">
    <property type="entry name" value="I-set"/>
    <property type="match status" value="1"/>
</dbReference>
<evidence type="ECO:0000313" key="5">
    <source>
        <dbReference type="EMBL" id="KAG2463914.1"/>
    </source>
</evidence>